<dbReference type="GeneID" id="92855378"/>
<dbReference type="EC" id="3.6.3.40" evidence="8"/>
<keyword evidence="4" id="KW-0067">ATP-binding</keyword>
<evidence type="ECO:0000313" key="9">
    <source>
        <dbReference type="Proteomes" id="UP000196877"/>
    </source>
</evidence>
<keyword evidence="6" id="KW-0472">Membrane</keyword>
<sequence>MKLKVSFRNVSKQYHLYEKQSEKIKALFLPNKNDKGFFAVRDVSFDVYEGETIGFVGINGSGKSTMSNLLAKVIPPTTGEIEMNGQPSLIAISAGLNNQLSGKDNIRLKCLMMGLTNNEIDELYDKIVEFADIGDFINQPVKSYSSGMKSRLGFAISAHIDPDILIIDEALSVGDQTFYKKCIDRITEFKKSGKTIFFVSHSIGQIEKLCDRVAWMHYGEMRMFDETPKVVKEYKEFVDWFNKLSKKEKKKYQQEHIEQRKKEKEDERTRRYLKKSNKSQTIANAVQIAFLSMLLIAFAATMFISTPLRTIASFGAIPGNDKKAEERHIESKSEVLKKVNQPAYIKANRLSTYSDKELKQKMSVSLTFGTEVTLVSQNSKVAKIKFNGKSYFVKKGSVSPAEDQASVSLAANAFSPYFSEKAKTSYQYFLSFLGEDEQNVQQSLRGTKEVKYDDGRSGIHLDYEKVDYVIENQKTSAIVFHDIQVVEPASISLSDDKVTFDKSRKRFFFKTDKQLFVVDNEEHSLMIKDKK</sequence>
<dbReference type="Pfam" id="PF00005">
    <property type="entry name" value="ABC_tran"/>
    <property type="match status" value="1"/>
</dbReference>
<dbReference type="PANTHER" id="PTHR46743">
    <property type="entry name" value="TEICHOIC ACIDS EXPORT ATP-BINDING PROTEIN TAGH"/>
    <property type="match status" value="1"/>
</dbReference>
<dbReference type="PANTHER" id="PTHR46743:SF2">
    <property type="entry name" value="TEICHOIC ACIDS EXPORT ATP-BINDING PROTEIN TAGH"/>
    <property type="match status" value="1"/>
</dbReference>
<dbReference type="PROSITE" id="PS00211">
    <property type="entry name" value="ABC_TRANSPORTER_1"/>
    <property type="match status" value="1"/>
</dbReference>
<dbReference type="InterPro" id="IPR003593">
    <property type="entry name" value="AAA+_ATPase"/>
</dbReference>
<name>A0ABM6LCY0_9BACI</name>
<keyword evidence="3" id="KW-0547">Nucleotide-binding</keyword>
<dbReference type="PROSITE" id="PS50893">
    <property type="entry name" value="ABC_TRANSPORTER_2"/>
    <property type="match status" value="1"/>
</dbReference>
<evidence type="ECO:0000256" key="6">
    <source>
        <dbReference type="SAM" id="Phobius"/>
    </source>
</evidence>
<keyword evidence="8" id="KW-0378">Hydrolase</keyword>
<evidence type="ECO:0000259" key="7">
    <source>
        <dbReference type="PROSITE" id="PS50893"/>
    </source>
</evidence>
<keyword evidence="6" id="KW-1133">Transmembrane helix</keyword>
<keyword evidence="2" id="KW-0813">Transport</keyword>
<reference evidence="8 9" key="1">
    <citation type="submission" date="2017-06" db="EMBL/GenBank/DDBJ databases">
        <title>Genome sequence of Bacillus sonorensis strain SRCM101395.</title>
        <authorList>
            <person name="Cho S.H."/>
        </authorList>
    </citation>
    <scope>NUCLEOTIDE SEQUENCE [LARGE SCALE GENOMIC DNA]</scope>
    <source>
        <strain evidence="8 9">SRCM101395</strain>
    </source>
</reference>
<evidence type="ECO:0000256" key="1">
    <source>
        <dbReference type="ARBA" id="ARBA00005417"/>
    </source>
</evidence>
<accession>A0ABM6LCY0</accession>
<gene>
    <name evidence="8" type="primary">tagH</name>
    <name evidence="8" type="ORF">S101395_00587</name>
</gene>
<dbReference type="InterPro" id="IPR027417">
    <property type="entry name" value="P-loop_NTPase"/>
</dbReference>
<dbReference type="SUPFAM" id="SSF52540">
    <property type="entry name" value="P-loop containing nucleoside triphosphate hydrolases"/>
    <property type="match status" value="1"/>
</dbReference>
<dbReference type="SMART" id="SM00382">
    <property type="entry name" value="AAA"/>
    <property type="match status" value="1"/>
</dbReference>
<organism evidence="8 9">
    <name type="scientific">Bacillus sonorensis</name>
    <dbReference type="NCBI Taxonomy" id="119858"/>
    <lineage>
        <taxon>Bacteria</taxon>
        <taxon>Bacillati</taxon>
        <taxon>Bacillota</taxon>
        <taxon>Bacilli</taxon>
        <taxon>Bacillales</taxon>
        <taxon>Bacillaceae</taxon>
        <taxon>Bacillus</taxon>
    </lineage>
</organism>
<keyword evidence="9" id="KW-1185">Reference proteome</keyword>
<evidence type="ECO:0000256" key="3">
    <source>
        <dbReference type="ARBA" id="ARBA00022741"/>
    </source>
</evidence>
<dbReference type="RefSeq" id="WP_006639291.1">
    <property type="nucleotide sequence ID" value="NZ_BORD01000001.1"/>
</dbReference>
<dbReference type="InterPro" id="IPR015860">
    <property type="entry name" value="ABC_transpr_TagH-like"/>
</dbReference>
<keyword evidence="5" id="KW-1278">Translocase</keyword>
<proteinExistence type="inferred from homology"/>
<comment type="similarity">
    <text evidence="1">Belongs to the ABC transporter superfamily.</text>
</comment>
<feature type="transmembrane region" description="Helical" evidence="6">
    <location>
        <begin position="281"/>
        <end position="304"/>
    </location>
</feature>
<evidence type="ECO:0000256" key="2">
    <source>
        <dbReference type="ARBA" id="ARBA00022448"/>
    </source>
</evidence>
<dbReference type="NCBIfam" id="NF010066">
    <property type="entry name" value="PRK13546.1"/>
    <property type="match status" value="1"/>
</dbReference>
<dbReference type="EMBL" id="CP021920">
    <property type="protein sequence ID" value="ASB87142.1"/>
    <property type="molecule type" value="Genomic_DNA"/>
</dbReference>
<dbReference type="CDD" id="cd03220">
    <property type="entry name" value="ABC_KpsT_Wzt"/>
    <property type="match status" value="1"/>
</dbReference>
<dbReference type="Gene3D" id="3.40.50.300">
    <property type="entry name" value="P-loop containing nucleotide triphosphate hydrolases"/>
    <property type="match status" value="1"/>
</dbReference>
<protein>
    <submittedName>
        <fullName evidence="8">Teichoic-acid-transporting ATPase</fullName>
        <ecNumber evidence="8">3.6.3.40</ecNumber>
    </submittedName>
</protein>
<dbReference type="GO" id="GO:0016787">
    <property type="term" value="F:hydrolase activity"/>
    <property type="evidence" value="ECO:0007669"/>
    <property type="project" value="UniProtKB-KW"/>
</dbReference>
<evidence type="ECO:0000256" key="4">
    <source>
        <dbReference type="ARBA" id="ARBA00022840"/>
    </source>
</evidence>
<evidence type="ECO:0000313" key="8">
    <source>
        <dbReference type="EMBL" id="ASB87142.1"/>
    </source>
</evidence>
<dbReference type="InterPro" id="IPR050683">
    <property type="entry name" value="Bact_Polysacc_Export_ATP-bd"/>
</dbReference>
<dbReference type="InterPro" id="IPR017871">
    <property type="entry name" value="ABC_transporter-like_CS"/>
</dbReference>
<feature type="domain" description="ABC transporter" evidence="7">
    <location>
        <begin position="5"/>
        <end position="243"/>
    </location>
</feature>
<dbReference type="InterPro" id="IPR003439">
    <property type="entry name" value="ABC_transporter-like_ATP-bd"/>
</dbReference>
<dbReference type="Proteomes" id="UP000196877">
    <property type="component" value="Chromosome"/>
</dbReference>
<evidence type="ECO:0000256" key="5">
    <source>
        <dbReference type="ARBA" id="ARBA00022967"/>
    </source>
</evidence>
<keyword evidence="6" id="KW-0812">Transmembrane</keyword>